<dbReference type="Proteomes" id="UP000653156">
    <property type="component" value="Chromosome"/>
</dbReference>
<evidence type="ECO:0000256" key="8">
    <source>
        <dbReference type="ARBA" id="ARBA00030407"/>
    </source>
</evidence>
<dbReference type="Pfam" id="PF02391">
    <property type="entry name" value="MoaE"/>
    <property type="match status" value="1"/>
</dbReference>
<keyword evidence="13" id="KW-1185">Reference proteome</keyword>
<keyword evidence="5" id="KW-0501">Molybdenum cofactor biosynthesis</keyword>
<dbReference type="GO" id="GO:0006777">
    <property type="term" value="P:Mo-molybdopterin cofactor biosynthetic process"/>
    <property type="evidence" value="ECO:0007669"/>
    <property type="project" value="UniProtKB-KW"/>
</dbReference>
<dbReference type="KEGG" id="ptes:JQU52_09870"/>
<comment type="subunit">
    <text evidence="6">Heterotetramer of 2 MoaD subunits and 2 MoaE subunits. Also stable as homodimer. The enzyme changes between these two forms during catalysis.</text>
</comment>
<protein>
    <recommendedName>
        <fullName evidence="4">Molybdopterin synthase catalytic subunit</fullName>
        <ecNumber evidence="3">2.8.1.12</ecNumber>
    </recommendedName>
    <alternativeName>
        <fullName evidence="9">MPT synthase subunit 2</fullName>
    </alternativeName>
    <alternativeName>
        <fullName evidence="7">Molybdenum cofactor biosynthesis protein E</fullName>
    </alternativeName>
    <alternativeName>
        <fullName evidence="8">Molybdopterin-converting factor large subunit</fullName>
    </alternativeName>
    <alternativeName>
        <fullName evidence="10">Molybdopterin-converting factor subunit 2</fullName>
    </alternativeName>
</protein>
<accession>A0A892ZCK4</accession>
<dbReference type="SUPFAM" id="SSF54690">
    <property type="entry name" value="Molybdopterin synthase subunit MoaE"/>
    <property type="match status" value="1"/>
</dbReference>
<dbReference type="EC" id="2.8.1.12" evidence="3"/>
<reference evidence="12" key="1">
    <citation type="submission" date="2021-02" db="EMBL/GenBank/DDBJ databases">
        <title>Neisseriaceae sp. 26B isolated from the cloaca of a Common Toad-headed Turtle (Mesoclemmys nasuta).</title>
        <authorList>
            <person name="Spergser J."/>
            <person name="Busse H.-J."/>
        </authorList>
    </citation>
    <scope>NUCLEOTIDE SEQUENCE</scope>
    <source>
        <strain evidence="12">26B</strain>
    </source>
</reference>
<comment type="catalytic activity">
    <reaction evidence="11">
        <text>2 [molybdopterin-synthase sulfur-carrier protein]-C-terminal-Gly-aminoethanethioate + cyclic pyranopterin phosphate + H2O = molybdopterin + 2 [molybdopterin-synthase sulfur-carrier protein]-C-terminal Gly-Gly + 2 H(+)</text>
        <dbReference type="Rhea" id="RHEA:26333"/>
        <dbReference type="Rhea" id="RHEA-COMP:12202"/>
        <dbReference type="Rhea" id="RHEA-COMP:19907"/>
        <dbReference type="ChEBI" id="CHEBI:15377"/>
        <dbReference type="ChEBI" id="CHEBI:15378"/>
        <dbReference type="ChEBI" id="CHEBI:58698"/>
        <dbReference type="ChEBI" id="CHEBI:59648"/>
        <dbReference type="ChEBI" id="CHEBI:90778"/>
        <dbReference type="ChEBI" id="CHEBI:232372"/>
        <dbReference type="EC" id="2.8.1.12"/>
    </reaction>
</comment>
<evidence type="ECO:0000256" key="11">
    <source>
        <dbReference type="ARBA" id="ARBA00049878"/>
    </source>
</evidence>
<dbReference type="AlphaFoldDB" id="A0A892ZCK4"/>
<dbReference type="GO" id="GO:0030366">
    <property type="term" value="F:molybdopterin synthase activity"/>
    <property type="evidence" value="ECO:0007669"/>
    <property type="project" value="UniProtKB-EC"/>
</dbReference>
<dbReference type="EMBL" id="CP069798">
    <property type="protein sequence ID" value="QRQ81035.1"/>
    <property type="molecule type" value="Genomic_DNA"/>
</dbReference>
<organism evidence="12 13">
    <name type="scientific">Paralysiella testudinis</name>
    <dbReference type="NCBI Taxonomy" id="2809020"/>
    <lineage>
        <taxon>Bacteria</taxon>
        <taxon>Pseudomonadati</taxon>
        <taxon>Pseudomonadota</taxon>
        <taxon>Betaproteobacteria</taxon>
        <taxon>Neisseriales</taxon>
        <taxon>Neisseriaceae</taxon>
        <taxon>Paralysiella</taxon>
    </lineage>
</organism>
<proteinExistence type="inferred from homology"/>
<dbReference type="UniPathway" id="UPA00344"/>
<evidence type="ECO:0000313" key="13">
    <source>
        <dbReference type="Proteomes" id="UP000653156"/>
    </source>
</evidence>
<evidence type="ECO:0000256" key="6">
    <source>
        <dbReference type="ARBA" id="ARBA00026066"/>
    </source>
</evidence>
<dbReference type="InterPro" id="IPR003448">
    <property type="entry name" value="Mopterin_biosynth_MoaE"/>
</dbReference>
<evidence type="ECO:0000256" key="4">
    <source>
        <dbReference type="ARBA" id="ARBA00013858"/>
    </source>
</evidence>
<evidence type="ECO:0000256" key="3">
    <source>
        <dbReference type="ARBA" id="ARBA00011950"/>
    </source>
</evidence>
<dbReference type="RefSeq" id="WP_230338320.1">
    <property type="nucleotide sequence ID" value="NZ_CP069798.1"/>
</dbReference>
<evidence type="ECO:0000256" key="2">
    <source>
        <dbReference type="ARBA" id="ARBA00005426"/>
    </source>
</evidence>
<evidence type="ECO:0000256" key="10">
    <source>
        <dbReference type="ARBA" id="ARBA00032474"/>
    </source>
</evidence>
<dbReference type="InterPro" id="IPR036563">
    <property type="entry name" value="MoaE_sf"/>
</dbReference>
<evidence type="ECO:0000256" key="9">
    <source>
        <dbReference type="ARBA" id="ARBA00030781"/>
    </source>
</evidence>
<comment type="pathway">
    <text evidence="1">Cofactor biosynthesis; molybdopterin biosynthesis.</text>
</comment>
<evidence type="ECO:0000256" key="7">
    <source>
        <dbReference type="ARBA" id="ARBA00029745"/>
    </source>
</evidence>
<dbReference type="PANTHER" id="PTHR23404">
    <property type="entry name" value="MOLYBDOPTERIN SYNTHASE RELATED"/>
    <property type="match status" value="1"/>
</dbReference>
<evidence type="ECO:0000256" key="5">
    <source>
        <dbReference type="ARBA" id="ARBA00023150"/>
    </source>
</evidence>
<sequence length="146" mass="16225">MFDLTEQAIDAAALRQAMLNNEQCGAFTCFEGWVRRQNDGQRVEYLVYSTYEALARKQGQTVIEQAKAQFAISDAICVHRHGRLEVGDMAVWVGVSAGHRDAAFAACRFIIDTVKAEVPVWKQEFYSEGQAAAWLANPEGLPLQGE</sequence>
<dbReference type="Gene3D" id="3.90.1170.40">
    <property type="entry name" value="Molybdopterin biosynthesis MoaE subunit"/>
    <property type="match status" value="1"/>
</dbReference>
<comment type="similarity">
    <text evidence="2">Belongs to the MoaE family.</text>
</comment>
<evidence type="ECO:0000313" key="12">
    <source>
        <dbReference type="EMBL" id="QRQ81035.1"/>
    </source>
</evidence>
<name>A0A892ZCK4_9NEIS</name>
<gene>
    <name evidence="12" type="ORF">JQU52_09870</name>
</gene>
<evidence type="ECO:0000256" key="1">
    <source>
        <dbReference type="ARBA" id="ARBA00005046"/>
    </source>
</evidence>
<dbReference type="CDD" id="cd00756">
    <property type="entry name" value="MoaE"/>
    <property type="match status" value="1"/>
</dbReference>